<dbReference type="RefSeq" id="WP_256311857.1">
    <property type="nucleotide sequence ID" value="NZ_JANGAC010000010.1"/>
</dbReference>
<dbReference type="CDD" id="cd02440">
    <property type="entry name" value="AdoMet_MTases"/>
    <property type="match status" value="1"/>
</dbReference>
<gene>
    <name evidence="5" type="ORF">NE686_13085</name>
</gene>
<evidence type="ECO:0000256" key="3">
    <source>
        <dbReference type="ARBA" id="ARBA00022679"/>
    </source>
</evidence>
<dbReference type="Pfam" id="PF08241">
    <property type="entry name" value="Methyltransf_11"/>
    <property type="match status" value="1"/>
</dbReference>
<evidence type="ECO:0000313" key="5">
    <source>
        <dbReference type="EMBL" id="MCQ4924029.1"/>
    </source>
</evidence>
<dbReference type="GO" id="GO:0008168">
    <property type="term" value="F:methyltransferase activity"/>
    <property type="evidence" value="ECO:0007669"/>
    <property type="project" value="UniProtKB-KW"/>
</dbReference>
<sequence>MSSEELNPTKRFSDRVHNYAKYRPRYSNEIIGYLHEVADLNKNSIIADIGSGTGICTKMFLDNGNTVYAVEPNPEMRKVAEYLLEDYENFYSIDGSAESTKLQSESIDIITVAQAFHWFAPQPTKEEFFRILKPNGMVVLLWNFRNRKSYGFMHEYLELIRRYAASYTNESSDDDIMSQFFDDKTIHTKVFPNHQKADFERLKGELTSFSYMPNEEDPHFQSMISELQDLFNQYSSNGSVILEYESYLYYSKLK</sequence>
<dbReference type="InterPro" id="IPR013216">
    <property type="entry name" value="Methyltransf_11"/>
</dbReference>
<comment type="similarity">
    <text evidence="1">Belongs to the methyltransferase superfamily.</text>
</comment>
<dbReference type="Proteomes" id="UP001524478">
    <property type="component" value="Unassembled WGS sequence"/>
</dbReference>
<keyword evidence="3" id="KW-0808">Transferase</keyword>
<reference evidence="5 6" key="1">
    <citation type="submission" date="2022-06" db="EMBL/GenBank/DDBJ databases">
        <title>Isolation of gut microbiota from human fecal samples.</title>
        <authorList>
            <person name="Pamer E.G."/>
            <person name="Barat B."/>
            <person name="Waligurski E."/>
            <person name="Medina S."/>
            <person name="Paddock L."/>
            <person name="Mostad J."/>
        </authorList>
    </citation>
    <scope>NUCLEOTIDE SEQUENCE [LARGE SCALE GENOMIC DNA]</scope>
    <source>
        <strain evidence="5 6">DFI.7.95</strain>
    </source>
</reference>
<evidence type="ECO:0000256" key="1">
    <source>
        <dbReference type="ARBA" id="ARBA00008361"/>
    </source>
</evidence>
<name>A0ABT1SC63_9FIRM</name>
<keyword evidence="2 5" id="KW-0489">Methyltransferase</keyword>
<organism evidence="5 6">
    <name type="scientific">Tissierella carlieri</name>
    <dbReference type="NCBI Taxonomy" id="689904"/>
    <lineage>
        <taxon>Bacteria</taxon>
        <taxon>Bacillati</taxon>
        <taxon>Bacillota</taxon>
        <taxon>Tissierellia</taxon>
        <taxon>Tissierellales</taxon>
        <taxon>Tissierellaceae</taxon>
        <taxon>Tissierella</taxon>
    </lineage>
</organism>
<evidence type="ECO:0000256" key="2">
    <source>
        <dbReference type="ARBA" id="ARBA00022603"/>
    </source>
</evidence>
<accession>A0ABT1SC63</accession>
<comment type="caution">
    <text evidence="5">The sequence shown here is derived from an EMBL/GenBank/DDBJ whole genome shotgun (WGS) entry which is preliminary data.</text>
</comment>
<dbReference type="PANTHER" id="PTHR44942:SF4">
    <property type="entry name" value="METHYLTRANSFERASE TYPE 11 DOMAIN-CONTAINING PROTEIN"/>
    <property type="match status" value="1"/>
</dbReference>
<dbReference type="InterPro" id="IPR051052">
    <property type="entry name" value="Diverse_substrate_MTase"/>
</dbReference>
<dbReference type="InterPro" id="IPR029063">
    <property type="entry name" value="SAM-dependent_MTases_sf"/>
</dbReference>
<dbReference type="GO" id="GO:0032259">
    <property type="term" value="P:methylation"/>
    <property type="evidence" value="ECO:0007669"/>
    <property type="project" value="UniProtKB-KW"/>
</dbReference>
<dbReference type="Gene3D" id="3.40.50.150">
    <property type="entry name" value="Vaccinia Virus protein VP39"/>
    <property type="match status" value="1"/>
</dbReference>
<dbReference type="SUPFAM" id="SSF53335">
    <property type="entry name" value="S-adenosyl-L-methionine-dependent methyltransferases"/>
    <property type="match status" value="1"/>
</dbReference>
<dbReference type="EMBL" id="JANGAC010000010">
    <property type="protein sequence ID" value="MCQ4924029.1"/>
    <property type="molecule type" value="Genomic_DNA"/>
</dbReference>
<keyword evidence="6" id="KW-1185">Reference proteome</keyword>
<proteinExistence type="inferred from homology"/>
<protein>
    <submittedName>
        <fullName evidence="5">Methyltransferase domain-containing protein</fullName>
    </submittedName>
</protein>
<evidence type="ECO:0000313" key="6">
    <source>
        <dbReference type="Proteomes" id="UP001524478"/>
    </source>
</evidence>
<feature type="domain" description="Methyltransferase type 11" evidence="4">
    <location>
        <begin position="48"/>
        <end position="139"/>
    </location>
</feature>
<evidence type="ECO:0000259" key="4">
    <source>
        <dbReference type="Pfam" id="PF08241"/>
    </source>
</evidence>
<dbReference type="PANTHER" id="PTHR44942">
    <property type="entry name" value="METHYLTRANSF_11 DOMAIN-CONTAINING PROTEIN"/>
    <property type="match status" value="1"/>
</dbReference>